<dbReference type="Pfam" id="PF01497">
    <property type="entry name" value="Peripla_BP_2"/>
    <property type="match status" value="1"/>
</dbReference>
<dbReference type="AlphaFoldDB" id="A0A6P2CFE9"/>
<keyword evidence="3" id="KW-0813">Transport</keyword>
<evidence type="ECO:0000256" key="5">
    <source>
        <dbReference type="SAM" id="SignalP"/>
    </source>
</evidence>
<dbReference type="CDD" id="cd01146">
    <property type="entry name" value="FhuD"/>
    <property type="match status" value="1"/>
</dbReference>
<organism evidence="7 8">
    <name type="scientific">Rhodococcus rhodnii</name>
    <dbReference type="NCBI Taxonomy" id="38312"/>
    <lineage>
        <taxon>Bacteria</taxon>
        <taxon>Bacillati</taxon>
        <taxon>Actinomycetota</taxon>
        <taxon>Actinomycetes</taxon>
        <taxon>Mycobacteriales</taxon>
        <taxon>Nocardiaceae</taxon>
        <taxon>Rhodococcus</taxon>
    </lineage>
</organism>
<comment type="subcellular location">
    <subcellularLocation>
        <location evidence="1">Cell envelope</location>
    </subcellularLocation>
</comment>
<comment type="caution">
    <text evidence="7">The sequence shown here is derived from an EMBL/GenBank/DDBJ whole genome shotgun (WGS) entry which is preliminary data.</text>
</comment>
<keyword evidence="4 5" id="KW-0732">Signal</keyword>
<gene>
    <name evidence="7" type="ORF">DW322_04700</name>
</gene>
<dbReference type="Gene3D" id="3.40.50.1980">
    <property type="entry name" value="Nitrogenase molybdenum iron protein domain"/>
    <property type="match status" value="2"/>
</dbReference>
<dbReference type="PANTHER" id="PTHR30532:SF24">
    <property type="entry name" value="FERRIC ENTEROBACTIN-BINDING PERIPLASMIC PROTEIN FEPB"/>
    <property type="match status" value="1"/>
</dbReference>
<feature type="signal peptide" evidence="5">
    <location>
        <begin position="1"/>
        <end position="23"/>
    </location>
</feature>
<protein>
    <submittedName>
        <fullName evidence="7">Iron-siderophore ABC transporter substrate-binding protein</fullName>
    </submittedName>
</protein>
<dbReference type="RefSeq" id="WP_010839019.1">
    <property type="nucleotide sequence ID" value="NZ_QRCM01000001.1"/>
</dbReference>
<dbReference type="Proteomes" id="UP000471120">
    <property type="component" value="Unassembled WGS sequence"/>
</dbReference>
<dbReference type="GO" id="GO:1901678">
    <property type="term" value="P:iron coordination entity transport"/>
    <property type="evidence" value="ECO:0007669"/>
    <property type="project" value="UniProtKB-ARBA"/>
</dbReference>
<proteinExistence type="inferred from homology"/>
<feature type="chain" id="PRO_5039048202" evidence="5">
    <location>
        <begin position="24"/>
        <end position="329"/>
    </location>
</feature>
<dbReference type="InterPro" id="IPR051313">
    <property type="entry name" value="Bact_iron-sidero_bind"/>
</dbReference>
<sequence length="329" mass="34534">MKHSRRAAALTALAVAGATALTACGSDDDANDTATQPTGGPFPVTVEHAYGETTVESAPQRIVTAGFNDLDFVLALGETPVATRAFSGYDYQQRPWAEGYATDIPEVGEMELDYEAIAAAEPDLISATYSLTEQAGYDTLAALAPTIGDLTDGQGGSASWEAQLETIGEALGKEQEAQELRESVDADFETARSENPQFEGRTAAVAMYMDGSFYILGEGDPRGLFFYDLGFTAPDETGEVSAERIDLLDQDTLVILGATQEQLAADPLFAGLDVVSEDRTVYLGEFGNDVQGALGFASPLSLPYLIDATVPALAAASDDDPSTAVPTVG</sequence>
<evidence type="ECO:0000259" key="6">
    <source>
        <dbReference type="PROSITE" id="PS50983"/>
    </source>
</evidence>
<comment type="similarity">
    <text evidence="2">Belongs to the bacterial solute-binding protein 8 family.</text>
</comment>
<dbReference type="PROSITE" id="PS51257">
    <property type="entry name" value="PROKAR_LIPOPROTEIN"/>
    <property type="match status" value="1"/>
</dbReference>
<evidence type="ECO:0000256" key="2">
    <source>
        <dbReference type="ARBA" id="ARBA00008814"/>
    </source>
</evidence>
<dbReference type="GO" id="GO:0030288">
    <property type="term" value="C:outer membrane-bounded periplasmic space"/>
    <property type="evidence" value="ECO:0007669"/>
    <property type="project" value="TreeGrafter"/>
</dbReference>
<reference evidence="7 8" key="1">
    <citation type="submission" date="2018-07" db="EMBL/GenBank/DDBJ databases">
        <title>Genome sequence of Rhodococcus rhodnii ATCC 35071 from Rhodnius prolixus.</title>
        <authorList>
            <person name="Patel V."/>
            <person name="Vogel K.J."/>
        </authorList>
    </citation>
    <scope>NUCLEOTIDE SEQUENCE [LARGE SCALE GENOMIC DNA]</scope>
    <source>
        <strain evidence="7 8">ATCC 35071</strain>
    </source>
</reference>
<evidence type="ECO:0000313" key="8">
    <source>
        <dbReference type="Proteomes" id="UP000471120"/>
    </source>
</evidence>
<dbReference type="PROSITE" id="PS50983">
    <property type="entry name" value="FE_B12_PBP"/>
    <property type="match status" value="1"/>
</dbReference>
<name>A0A6P2CFE9_9NOCA</name>
<dbReference type="EMBL" id="QRCM01000001">
    <property type="protein sequence ID" value="TXG89648.1"/>
    <property type="molecule type" value="Genomic_DNA"/>
</dbReference>
<evidence type="ECO:0000313" key="7">
    <source>
        <dbReference type="EMBL" id="TXG89648.1"/>
    </source>
</evidence>
<dbReference type="SUPFAM" id="SSF53807">
    <property type="entry name" value="Helical backbone' metal receptor"/>
    <property type="match status" value="1"/>
</dbReference>
<feature type="domain" description="Fe/B12 periplasmic-binding" evidence="6">
    <location>
        <begin position="61"/>
        <end position="317"/>
    </location>
</feature>
<accession>A0A6P2CFE9</accession>
<evidence type="ECO:0000256" key="4">
    <source>
        <dbReference type="ARBA" id="ARBA00022729"/>
    </source>
</evidence>
<dbReference type="PANTHER" id="PTHR30532">
    <property type="entry name" value="IRON III DICITRATE-BINDING PERIPLASMIC PROTEIN"/>
    <property type="match status" value="1"/>
</dbReference>
<evidence type="ECO:0000256" key="1">
    <source>
        <dbReference type="ARBA" id="ARBA00004196"/>
    </source>
</evidence>
<evidence type="ECO:0000256" key="3">
    <source>
        <dbReference type="ARBA" id="ARBA00022448"/>
    </source>
</evidence>
<dbReference type="InterPro" id="IPR002491">
    <property type="entry name" value="ABC_transptr_periplasmic_BD"/>
</dbReference>